<accession>A0A0K2UBE8</accession>
<reference evidence="1" key="1">
    <citation type="submission" date="2014-05" db="EMBL/GenBank/DDBJ databases">
        <authorList>
            <person name="Chronopoulou M."/>
        </authorList>
    </citation>
    <scope>NUCLEOTIDE SEQUENCE</scope>
    <source>
        <tissue evidence="1">Whole organism</tissue>
    </source>
</reference>
<dbReference type="EMBL" id="HACA01017660">
    <property type="protein sequence ID" value="CDW35021.1"/>
    <property type="molecule type" value="Transcribed_RNA"/>
</dbReference>
<protein>
    <submittedName>
        <fullName evidence="1">Uncharacterized protein</fullName>
    </submittedName>
</protein>
<proteinExistence type="predicted"/>
<evidence type="ECO:0000313" key="1">
    <source>
        <dbReference type="EMBL" id="CDW35021.1"/>
    </source>
</evidence>
<sequence>MAPLSSNHSLHTAVESLAGVDDEILGQVVPLLHNDTLQEVNVQVRCPVSLPLQSAPHSKVQRIQIRRR</sequence>
<name>A0A0K2UBE8_LEPSM</name>
<organism evidence="1">
    <name type="scientific">Lepeophtheirus salmonis</name>
    <name type="common">Salmon louse</name>
    <name type="synonym">Caligus salmonis</name>
    <dbReference type="NCBI Taxonomy" id="72036"/>
    <lineage>
        <taxon>Eukaryota</taxon>
        <taxon>Metazoa</taxon>
        <taxon>Ecdysozoa</taxon>
        <taxon>Arthropoda</taxon>
        <taxon>Crustacea</taxon>
        <taxon>Multicrustacea</taxon>
        <taxon>Hexanauplia</taxon>
        <taxon>Copepoda</taxon>
        <taxon>Siphonostomatoida</taxon>
        <taxon>Caligidae</taxon>
        <taxon>Lepeophtheirus</taxon>
    </lineage>
</organism>
<dbReference type="AlphaFoldDB" id="A0A0K2UBE8"/>